<sequence length="728" mass="79281">MPPKAQAPPVEAPKVSKLEKLLPLWIEAHAVPEPQKGLYEDPDGLAAPERLKPVIANWLRPGELAAAQKAPEMPVFAARPSSTGNPVQLPDGAEALNRNVTGALKLGHQEWYWLAAALSTIETWSTRIAKGQFLWELIYPQDKNGLPIKSPSGKYHIKCHSVGNWRRLVVDDRLPVDGSGRLLLPSWDPAQLWPLLLGKALLKLAAWFHVLDDLDTSRIPAVRLLTGWPNIKLLDPSTNVPFKGGVLYRRLEGVLANAAEAKGTTFRMVTVSLPSSGEPITDIKDEEAVAAEVAAHSGTAAIYGIFDADRTTVVDRLKAQYPDRFRVAVQHIARKAGKGEVEGTDGYFVTKEAFQAMVGEGRFAEHREVAGGVLVGTTYQSIHKVNDAGKCAILEVRSLEQISVMKVPALVRMAIIPFTPEALDRAARTAGSPKDKEPEVQRRIEAAAPLVAEVKAKARSVFGGRFVQLVIDNEDVDTSMLDVRYGLGRHMPMLAGGLPEPLFIVGPYGAACGKAELIQRLMRDCPDVFAQPVPCTTRRGNRKAMTDGPFQVLDKAESESLRAHGGWLVQQTVMGEIYGITKGSVIAIQLKGKVPLVDLDTVEDAMAVFNSGLGGHRIFVSPENARSMKFRLEEAVALRPPPGYSPAEAVQGFCNAAQAEVGAANAAPELWKAQLTDGGIAGQHAAFYRLLDKVNEWYPTRVPLEQVWGLGRPLWDPASRVHGRQPLR</sequence>
<dbReference type="GO" id="GO:0005829">
    <property type="term" value="C:cytosol"/>
    <property type="evidence" value="ECO:0007669"/>
    <property type="project" value="TreeGrafter"/>
</dbReference>
<dbReference type="SMART" id="SM00072">
    <property type="entry name" value="GuKc"/>
    <property type="match status" value="1"/>
</dbReference>
<evidence type="ECO:0000259" key="5">
    <source>
        <dbReference type="PROSITE" id="PS50052"/>
    </source>
</evidence>
<protein>
    <submittedName>
        <fullName evidence="7">Uncharacterized protein</fullName>
    </submittedName>
</protein>
<evidence type="ECO:0000256" key="3">
    <source>
        <dbReference type="ARBA" id="ARBA00022777"/>
    </source>
</evidence>
<evidence type="ECO:0000313" key="8">
    <source>
        <dbReference type="Proteomes" id="UP001485043"/>
    </source>
</evidence>
<proteinExistence type="inferred from homology"/>
<dbReference type="InterPro" id="IPR008145">
    <property type="entry name" value="GK/Ca_channel_bsu"/>
</dbReference>
<comment type="similarity">
    <text evidence="1">Belongs to the guanylate kinase family.</text>
</comment>
<comment type="caution">
    <text evidence="4">Lacks conserved residue(s) required for the propagation of feature annotation.</text>
</comment>
<keyword evidence="8" id="KW-1185">Reference proteome</keyword>
<keyword evidence="2" id="KW-0808">Transferase</keyword>
<dbReference type="InterPro" id="IPR027417">
    <property type="entry name" value="P-loop_NTPase"/>
</dbReference>
<gene>
    <name evidence="7" type="ORF">WJX84_009947</name>
</gene>
<dbReference type="SMART" id="SM00230">
    <property type="entry name" value="CysPc"/>
    <property type="match status" value="1"/>
</dbReference>
<dbReference type="Proteomes" id="UP001485043">
    <property type="component" value="Unassembled WGS sequence"/>
</dbReference>
<dbReference type="InterPro" id="IPR008144">
    <property type="entry name" value="Guanylate_kin-like_dom"/>
</dbReference>
<keyword evidence="3" id="KW-0418">Kinase</keyword>
<name>A0AAW1SZC6_9CHLO</name>
<dbReference type="AlphaFoldDB" id="A0AAW1SZC6"/>
<reference evidence="7 8" key="1">
    <citation type="journal article" date="2024" name="Nat. Commun.">
        <title>Phylogenomics reveals the evolutionary origins of lichenization in chlorophyte algae.</title>
        <authorList>
            <person name="Puginier C."/>
            <person name="Libourel C."/>
            <person name="Otte J."/>
            <person name="Skaloud P."/>
            <person name="Haon M."/>
            <person name="Grisel S."/>
            <person name="Petersen M."/>
            <person name="Berrin J.G."/>
            <person name="Delaux P.M."/>
            <person name="Dal Grande F."/>
            <person name="Keller J."/>
        </authorList>
    </citation>
    <scope>NUCLEOTIDE SEQUENCE [LARGE SCALE GENOMIC DNA]</scope>
    <source>
        <strain evidence="7 8">SAG 2523</strain>
    </source>
</reference>
<dbReference type="PROSITE" id="PS50203">
    <property type="entry name" value="CALPAIN_CAT"/>
    <property type="match status" value="1"/>
</dbReference>
<dbReference type="SUPFAM" id="SSF54001">
    <property type="entry name" value="Cysteine proteinases"/>
    <property type="match status" value="1"/>
</dbReference>
<dbReference type="PANTHER" id="PTHR23117">
    <property type="entry name" value="GUANYLATE KINASE-RELATED"/>
    <property type="match status" value="1"/>
</dbReference>
<dbReference type="Gene3D" id="3.40.50.300">
    <property type="entry name" value="P-loop containing nucleotide triphosphate hydrolases"/>
    <property type="match status" value="2"/>
</dbReference>
<feature type="domain" description="Guanylate kinase-like" evidence="5">
    <location>
        <begin position="499"/>
        <end position="695"/>
    </location>
</feature>
<evidence type="ECO:0000256" key="4">
    <source>
        <dbReference type="PROSITE-ProRule" id="PRU00239"/>
    </source>
</evidence>
<evidence type="ECO:0000313" key="7">
    <source>
        <dbReference type="EMBL" id="KAK9862609.1"/>
    </source>
</evidence>
<dbReference type="PROSITE" id="PS50052">
    <property type="entry name" value="GUANYLATE_KINASE_2"/>
    <property type="match status" value="2"/>
</dbReference>
<evidence type="ECO:0000256" key="2">
    <source>
        <dbReference type="ARBA" id="ARBA00022679"/>
    </source>
</evidence>
<feature type="domain" description="Calpain catalytic" evidence="6">
    <location>
        <begin position="24"/>
        <end position="229"/>
    </location>
</feature>
<dbReference type="InterPro" id="IPR001300">
    <property type="entry name" value="Peptidase_C2_calpain_cat"/>
</dbReference>
<dbReference type="PANTHER" id="PTHR23117:SF13">
    <property type="entry name" value="GUANYLATE KINASE"/>
    <property type="match status" value="1"/>
</dbReference>
<dbReference type="InterPro" id="IPR038765">
    <property type="entry name" value="Papain-like_cys_pep_sf"/>
</dbReference>
<dbReference type="GO" id="GO:0006508">
    <property type="term" value="P:proteolysis"/>
    <property type="evidence" value="ECO:0007669"/>
    <property type="project" value="InterPro"/>
</dbReference>
<dbReference type="Pfam" id="PF00625">
    <property type="entry name" value="Guanylate_kin"/>
    <property type="match status" value="2"/>
</dbReference>
<dbReference type="Pfam" id="PF00648">
    <property type="entry name" value="Peptidase_C2"/>
    <property type="match status" value="1"/>
</dbReference>
<dbReference type="GO" id="GO:0004198">
    <property type="term" value="F:calcium-dependent cysteine-type endopeptidase activity"/>
    <property type="evidence" value="ECO:0007669"/>
    <property type="project" value="InterPro"/>
</dbReference>
<accession>A0AAW1SZC6</accession>
<evidence type="ECO:0000259" key="6">
    <source>
        <dbReference type="PROSITE" id="PS50203"/>
    </source>
</evidence>
<comment type="caution">
    <text evidence="7">The sequence shown here is derived from an EMBL/GenBank/DDBJ whole genome shotgun (WGS) entry which is preliminary data.</text>
</comment>
<evidence type="ECO:0000256" key="1">
    <source>
        <dbReference type="ARBA" id="ARBA00005790"/>
    </source>
</evidence>
<dbReference type="EMBL" id="JALJOV010000581">
    <property type="protein sequence ID" value="KAK9862609.1"/>
    <property type="molecule type" value="Genomic_DNA"/>
</dbReference>
<dbReference type="SUPFAM" id="SSF52540">
    <property type="entry name" value="P-loop containing nucleoside triphosphate hydrolases"/>
    <property type="match status" value="2"/>
</dbReference>
<organism evidence="7 8">
    <name type="scientific">Apatococcus fuscideae</name>
    <dbReference type="NCBI Taxonomy" id="2026836"/>
    <lineage>
        <taxon>Eukaryota</taxon>
        <taxon>Viridiplantae</taxon>
        <taxon>Chlorophyta</taxon>
        <taxon>core chlorophytes</taxon>
        <taxon>Trebouxiophyceae</taxon>
        <taxon>Chlorellales</taxon>
        <taxon>Chlorellaceae</taxon>
        <taxon>Apatococcus</taxon>
    </lineage>
</organism>
<feature type="domain" description="Guanylate kinase-like" evidence="5">
    <location>
        <begin position="297"/>
        <end position="488"/>
    </location>
</feature>
<dbReference type="GO" id="GO:0004385">
    <property type="term" value="F:GMP kinase activity"/>
    <property type="evidence" value="ECO:0007669"/>
    <property type="project" value="TreeGrafter"/>
</dbReference>